<dbReference type="Pfam" id="PF02391">
    <property type="entry name" value="MoaE"/>
    <property type="match status" value="1"/>
</dbReference>
<accession>A0A1B6NUY4</accession>
<proteinExistence type="predicted"/>
<name>A0A1B6NUY4_9ZZZZ</name>
<organism evidence="1">
    <name type="scientific">marine sediment metagenome</name>
    <dbReference type="NCBI Taxonomy" id="412755"/>
    <lineage>
        <taxon>unclassified sequences</taxon>
        <taxon>metagenomes</taxon>
        <taxon>ecological metagenomes</taxon>
    </lineage>
</organism>
<comment type="caution">
    <text evidence="1">The sequence shown here is derived from an EMBL/GenBank/DDBJ whole genome shotgun (WGS) entry which is preliminary data.</text>
</comment>
<dbReference type="AlphaFoldDB" id="A0A1B6NUY4"/>
<dbReference type="SUPFAM" id="SSF54690">
    <property type="entry name" value="Molybdopterin synthase subunit MoaE"/>
    <property type="match status" value="1"/>
</dbReference>
<dbReference type="InterPro" id="IPR036563">
    <property type="entry name" value="MoaE_sf"/>
</dbReference>
<dbReference type="GO" id="GO:0006777">
    <property type="term" value="P:Mo-molybdopterin cofactor biosynthetic process"/>
    <property type="evidence" value="ECO:0007669"/>
    <property type="project" value="InterPro"/>
</dbReference>
<dbReference type="Gene3D" id="3.90.1170.40">
    <property type="entry name" value="Molybdopterin biosynthesis MoaE subunit"/>
    <property type="match status" value="1"/>
</dbReference>
<protein>
    <submittedName>
        <fullName evidence="1">Molybdopterin converting factor, subunit 2</fullName>
    </submittedName>
</protein>
<sequence length="170" mass="18901">MFALVQVEDFDQGELYARLKQSADEKACGNTGAIVTFTGLVRDFNNAGDIDGIELEHYPGMTEKALMLLVEQASERFSLNSAGALHRVGRIHNNEQIVWVGAAAPHRQAAFDAACYLMDMLKQSVPLWKKEFKAINLNGLRRKHLTIKRHLSGCAKSNGLFFSNATFKLC</sequence>
<gene>
    <name evidence="1" type="ORF">MGSAQ_001336</name>
</gene>
<dbReference type="InterPro" id="IPR003448">
    <property type="entry name" value="Mopterin_biosynth_MoaE"/>
</dbReference>
<dbReference type="EMBL" id="AYSL01000712">
    <property type="protein sequence ID" value="KTF07173.1"/>
    <property type="molecule type" value="Genomic_DNA"/>
</dbReference>
<dbReference type="PANTHER" id="PTHR23404">
    <property type="entry name" value="MOLYBDOPTERIN SYNTHASE RELATED"/>
    <property type="match status" value="1"/>
</dbReference>
<dbReference type="CDD" id="cd00756">
    <property type="entry name" value="MoaE"/>
    <property type="match status" value="1"/>
</dbReference>
<reference evidence="1" key="1">
    <citation type="submission" date="2013-11" db="EMBL/GenBank/DDBJ databases">
        <title>Microbial diversity, functional groups and degradation webs in Northern and Southern Mediterranean and Red Sea marine crude oil polluted sites.</title>
        <authorList>
            <person name="Daffonchio D."/>
            <person name="Mapelli F."/>
            <person name="Ferrer M."/>
            <person name="Richter M."/>
            <person name="Cherif A."/>
            <person name="Malkawi H.I."/>
            <person name="Yakimov M.M."/>
            <person name="Abdel-Fattah Y.R."/>
            <person name="Blaghen M."/>
            <person name="Golyshin P.N."/>
            <person name="Kalogerakis N."/>
            <person name="Boon N."/>
            <person name="Magagnini M."/>
            <person name="Fava F."/>
        </authorList>
    </citation>
    <scope>NUCLEOTIDE SEQUENCE</scope>
</reference>
<evidence type="ECO:0000313" key="1">
    <source>
        <dbReference type="EMBL" id="KTF07173.1"/>
    </source>
</evidence>